<dbReference type="OrthoDB" id="93664at2759"/>
<gene>
    <name evidence="2" type="ORF">ILUMI_18869</name>
</gene>
<feature type="domain" description="Peptidase S1" evidence="1">
    <location>
        <begin position="1"/>
        <end position="37"/>
    </location>
</feature>
<proteinExistence type="predicted"/>
<dbReference type="GO" id="GO:0006508">
    <property type="term" value="P:proteolysis"/>
    <property type="evidence" value="ECO:0007669"/>
    <property type="project" value="InterPro"/>
</dbReference>
<dbReference type="GO" id="GO:0004252">
    <property type="term" value="F:serine-type endopeptidase activity"/>
    <property type="evidence" value="ECO:0007669"/>
    <property type="project" value="InterPro"/>
</dbReference>
<dbReference type="AlphaFoldDB" id="A0A8K0CH73"/>
<dbReference type="InterPro" id="IPR001254">
    <property type="entry name" value="Trypsin_dom"/>
</dbReference>
<evidence type="ECO:0000313" key="2">
    <source>
        <dbReference type="EMBL" id="KAF2887304.1"/>
    </source>
</evidence>
<reference evidence="2" key="1">
    <citation type="submission" date="2019-08" db="EMBL/GenBank/DDBJ databases">
        <title>The genome of the North American firefly Photinus pyralis.</title>
        <authorList>
            <consortium name="Photinus pyralis genome working group"/>
            <person name="Fallon T.R."/>
            <person name="Sander Lower S.E."/>
            <person name="Weng J.-K."/>
        </authorList>
    </citation>
    <scope>NUCLEOTIDE SEQUENCE</scope>
    <source>
        <strain evidence="2">TRF0915ILg1</strain>
        <tissue evidence="2">Whole body</tissue>
    </source>
</reference>
<accession>A0A8K0CH73</accession>
<dbReference type="SUPFAM" id="SSF50494">
    <property type="entry name" value="Trypsin-like serine proteases"/>
    <property type="match status" value="1"/>
</dbReference>
<feature type="non-terminal residue" evidence="2">
    <location>
        <position position="1"/>
    </location>
</feature>
<dbReference type="InterPro" id="IPR009003">
    <property type="entry name" value="Peptidase_S1_PA"/>
</dbReference>
<keyword evidence="3" id="KW-1185">Reference proteome</keyword>
<name>A0A8K0CH73_IGNLU</name>
<dbReference type="EMBL" id="VTPC01084175">
    <property type="protein sequence ID" value="KAF2887304.1"/>
    <property type="molecule type" value="Genomic_DNA"/>
</dbReference>
<sequence>GDSGSPMVTEGKVVGVVSWGRPCENFGPVGVYANVANKEINEFIRSFIE</sequence>
<dbReference type="Gene3D" id="2.40.10.10">
    <property type="entry name" value="Trypsin-like serine proteases"/>
    <property type="match status" value="1"/>
</dbReference>
<evidence type="ECO:0000313" key="3">
    <source>
        <dbReference type="Proteomes" id="UP000801492"/>
    </source>
</evidence>
<evidence type="ECO:0000259" key="1">
    <source>
        <dbReference type="Pfam" id="PF00089"/>
    </source>
</evidence>
<dbReference type="Pfam" id="PF00089">
    <property type="entry name" value="Trypsin"/>
    <property type="match status" value="1"/>
</dbReference>
<protein>
    <recommendedName>
        <fullName evidence="1">Peptidase S1 domain-containing protein</fullName>
    </recommendedName>
</protein>
<dbReference type="Proteomes" id="UP000801492">
    <property type="component" value="Unassembled WGS sequence"/>
</dbReference>
<organism evidence="2 3">
    <name type="scientific">Ignelater luminosus</name>
    <name type="common">Cucubano</name>
    <name type="synonym">Pyrophorus luminosus</name>
    <dbReference type="NCBI Taxonomy" id="2038154"/>
    <lineage>
        <taxon>Eukaryota</taxon>
        <taxon>Metazoa</taxon>
        <taxon>Ecdysozoa</taxon>
        <taxon>Arthropoda</taxon>
        <taxon>Hexapoda</taxon>
        <taxon>Insecta</taxon>
        <taxon>Pterygota</taxon>
        <taxon>Neoptera</taxon>
        <taxon>Endopterygota</taxon>
        <taxon>Coleoptera</taxon>
        <taxon>Polyphaga</taxon>
        <taxon>Elateriformia</taxon>
        <taxon>Elateroidea</taxon>
        <taxon>Elateridae</taxon>
        <taxon>Agrypninae</taxon>
        <taxon>Pyrophorini</taxon>
        <taxon>Ignelater</taxon>
    </lineage>
</organism>
<dbReference type="InterPro" id="IPR043504">
    <property type="entry name" value="Peptidase_S1_PA_chymotrypsin"/>
</dbReference>
<comment type="caution">
    <text evidence="2">The sequence shown here is derived from an EMBL/GenBank/DDBJ whole genome shotgun (WGS) entry which is preliminary data.</text>
</comment>